<dbReference type="AlphaFoldDB" id="A0A166WRE6"/>
<dbReference type="Proteomes" id="UP000076863">
    <property type="component" value="Unassembled WGS sequence"/>
</dbReference>
<dbReference type="EMBL" id="AZHA01000046">
    <property type="protein sequence ID" value="OAA35018.1"/>
    <property type="molecule type" value="Genomic_DNA"/>
</dbReference>
<dbReference type="InterPro" id="IPR036322">
    <property type="entry name" value="WD40_repeat_dom_sf"/>
</dbReference>
<dbReference type="PANTHER" id="PTHR22889">
    <property type="entry name" value="WD REPEAT-CONTAINING PROTEIN 89"/>
    <property type="match status" value="1"/>
</dbReference>
<evidence type="ECO:0000313" key="3">
    <source>
        <dbReference type="EMBL" id="OAA35018.1"/>
    </source>
</evidence>
<evidence type="ECO:0000256" key="2">
    <source>
        <dbReference type="ARBA" id="ARBA00022737"/>
    </source>
</evidence>
<dbReference type="SMART" id="SM00320">
    <property type="entry name" value="WD40"/>
    <property type="match status" value="5"/>
</dbReference>
<keyword evidence="4" id="KW-1185">Reference proteome</keyword>
<dbReference type="OrthoDB" id="25131at2759"/>
<keyword evidence="1" id="KW-0853">WD repeat</keyword>
<keyword evidence="2" id="KW-0677">Repeat</keyword>
<dbReference type="InterPro" id="IPR039328">
    <property type="entry name" value="WDR89"/>
</dbReference>
<proteinExistence type="predicted"/>
<dbReference type="Pfam" id="PF00400">
    <property type="entry name" value="WD40"/>
    <property type="match status" value="3"/>
</dbReference>
<evidence type="ECO:0000313" key="4">
    <source>
        <dbReference type="Proteomes" id="UP000076863"/>
    </source>
</evidence>
<dbReference type="InterPro" id="IPR015943">
    <property type="entry name" value="WD40/YVTN_repeat-like_dom_sf"/>
</dbReference>
<evidence type="ECO:0000256" key="1">
    <source>
        <dbReference type="ARBA" id="ARBA00022574"/>
    </source>
</evidence>
<gene>
    <name evidence="3" type="ORF">BBO_08963</name>
</gene>
<accession>A0A166WRE6</accession>
<dbReference type="SUPFAM" id="SSF50978">
    <property type="entry name" value="WD40 repeat-like"/>
    <property type="match status" value="1"/>
</dbReference>
<dbReference type="PANTHER" id="PTHR22889:SF0">
    <property type="entry name" value="WD REPEAT-CONTAINING PROTEIN 89"/>
    <property type="match status" value="1"/>
</dbReference>
<comment type="caution">
    <text evidence="3">The sequence shown here is derived from an EMBL/GenBank/DDBJ whole genome shotgun (WGS) entry which is preliminary data.</text>
</comment>
<dbReference type="InterPro" id="IPR019775">
    <property type="entry name" value="WD40_repeat_CS"/>
</dbReference>
<protein>
    <submittedName>
        <fullName evidence="3">WD domain protein</fullName>
    </submittedName>
</protein>
<reference evidence="3 4" key="1">
    <citation type="journal article" date="2016" name="Genome Biol. Evol.">
        <title>Divergent and convergent evolution of fungal pathogenicity.</title>
        <authorList>
            <person name="Shang Y."/>
            <person name="Xiao G."/>
            <person name="Zheng P."/>
            <person name="Cen K."/>
            <person name="Zhan S."/>
            <person name="Wang C."/>
        </authorList>
    </citation>
    <scope>NUCLEOTIDE SEQUENCE [LARGE SCALE GENOMIC DNA]</scope>
    <source>
        <strain evidence="3 4">RCEF 3172</strain>
    </source>
</reference>
<dbReference type="InterPro" id="IPR001680">
    <property type="entry name" value="WD40_rpt"/>
</dbReference>
<name>A0A166WRE6_9HYPO</name>
<dbReference type="Gene3D" id="2.130.10.10">
    <property type="entry name" value="YVTN repeat-like/Quinoprotein amine dehydrogenase"/>
    <property type="match status" value="1"/>
</dbReference>
<organism evidence="3 4">
    <name type="scientific">Beauveria brongniartii RCEF 3172</name>
    <dbReference type="NCBI Taxonomy" id="1081107"/>
    <lineage>
        <taxon>Eukaryota</taxon>
        <taxon>Fungi</taxon>
        <taxon>Dikarya</taxon>
        <taxon>Ascomycota</taxon>
        <taxon>Pezizomycotina</taxon>
        <taxon>Sordariomycetes</taxon>
        <taxon>Hypocreomycetidae</taxon>
        <taxon>Hypocreales</taxon>
        <taxon>Cordycipitaceae</taxon>
        <taxon>Beauveria</taxon>
        <taxon>Beauveria brongniartii</taxon>
    </lineage>
</organism>
<dbReference type="PROSITE" id="PS00678">
    <property type="entry name" value="WD_REPEATS_1"/>
    <property type="match status" value="1"/>
</dbReference>
<sequence length="335" mass="35308">MYALANLESHRFGCGDPVYVTEIARTAAGLAAISTDTALSLLDPARLAAGPIATWQAAHGASVTALRVLDGGLACTAGEDGTVAVWDLRIKGAAARVAQFKASEAPILSMACNKDTNTIAVGTELQNHMASIHLWDVGAAPTAKAHYQDVHSDDVTQLAFHAAQPALLLSGSTDGLVSVHDTRIADEDEVTVQTFNHGASIHRAAFLAPSSEVLALSHDERFALYDAAEETPGGDATRDFGDLRPRLGCQYVADVMPKTDGVGAVMGAGSQDQQLFQLFFLAKDAGQKWEIDTANSVGLPGAHGEEIVRSFCFFDQEQVVFTAGEDGCVRGWRAG</sequence>